<keyword evidence="4" id="KW-1185">Reference proteome</keyword>
<feature type="compositionally biased region" description="Polar residues" evidence="1">
    <location>
        <begin position="47"/>
        <end position="58"/>
    </location>
</feature>
<dbReference type="Gene3D" id="2.30.29.30">
    <property type="entry name" value="Pleckstrin-homology domain (PH domain)/Phosphotyrosine-binding domain (PTB)"/>
    <property type="match status" value="1"/>
</dbReference>
<sequence length="684" mass="78475">MNWIRNRGAKILRTVFKNGDTSSQQIIPKATESSSCPPPDVIPHDIGNSNQSDSSSTDIEVLSHDAAQSTFTFPRRRTSLINKAKNRISQKKIELQNESYRFSYEDFESSLSRSISMRRTRTLPRNFTRVRQETDGGPLELTPLQLQRKYRNSFYSGKKNGRTQLNVQRNLSSSRVAQGATNDFQGTSESTKEISVLSTPKKQNKLGETYILDVYKMASDAESSDVDKKKGRKTATFTPICKSTAPVESAIEFSEDSILEEKYFNKSRKFNGNSIIIQQISCGSTDNLETCTSSSFCCDDSISDLVSKSGDSAENSIDHSEMYFEVFNYMREKKNEECSTIEEIKKVLKILRGKQESSVIDTLLQTERNLLISTEKCKAYILNMTNHNYLLTPDNSESTGTITISKIMVQLKNGLEDLSNVHFVCVAVCDVTVIATKYVQPEVSGDDLYLIFDEEMVFNNLEQTFQIDIKIFCIHLRSKKRKPLMEKKVAHPVKLYFYQNRPASSSKRNYFLHSGFKQCGEFKITLKNIRTNKISNYFPEPLLDKTAVITKNISNLRTNVKNAGYLYFGQRHVEEDAIIWNNKYVVLEESHLKIYNTSDISQKPLLVIDVRNVVTNVVGHTCHLKYCFHLEIVYEENEVVFKLPYYLRAKSFSEYKIWLNMLNCTINILKGWDILQYMGEFNRF</sequence>
<dbReference type="CDD" id="cd00821">
    <property type="entry name" value="PH"/>
    <property type="match status" value="1"/>
</dbReference>
<organism evidence="3 4">
    <name type="scientific">Cryptolaemus montrouzieri</name>
    <dbReference type="NCBI Taxonomy" id="559131"/>
    <lineage>
        <taxon>Eukaryota</taxon>
        <taxon>Metazoa</taxon>
        <taxon>Ecdysozoa</taxon>
        <taxon>Arthropoda</taxon>
        <taxon>Hexapoda</taxon>
        <taxon>Insecta</taxon>
        <taxon>Pterygota</taxon>
        <taxon>Neoptera</taxon>
        <taxon>Endopterygota</taxon>
        <taxon>Coleoptera</taxon>
        <taxon>Polyphaga</taxon>
        <taxon>Cucujiformia</taxon>
        <taxon>Coccinelloidea</taxon>
        <taxon>Coccinellidae</taxon>
        <taxon>Scymninae</taxon>
        <taxon>Scymnini</taxon>
        <taxon>Cryptolaemus</taxon>
    </lineage>
</organism>
<feature type="compositionally biased region" description="Polar residues" evidence="1">
    <location>
        <begin position="172"/>
        <end position="189"/>
    </location>
</feature>
<comment type="caution">
    <text evidence="3">The sequence shown here is derived from an EMBL/GenBank/DDBJ whole genome shotgun (WGS) entry which is preliminary data.</text>
</comment>
<accession>A0ABD2MPE0</accession>
<proteinExistence type="predicted"/>
<evidence type="ECO:0000259" key="2">
    <source>
        <dbReference type="PROSITE" id="PS50003"/>
    </source>
</evidence>
<dbReference type="InterPro" id="IPR001849">
    <property type="entry name" value="PH_domain"/>
</dbReference>
<gene>
    <name evidence="3" type="ORF">HHI36_007356</name>
</gene>
<feature type="region of interest" description="Disordered" evidence="1">
    <location>
        <begin position="29"/>
        <end position="58"/>
    </location>
</feature>
<name>A0ABD2MPE0_9CUCU</name>
<dbReference type="PROSITE" id="PS50003">
    <property type="entry name" value="PH_DOMAIN"/>
    <property type="match status" value="1"/>
</dbReference>
<dbReference type="PANTHER" id="PTHR21538">
    <property type="entry name" value="ANILLIN/RHOTEKIN RTKN"/>
    <property type="match status" value="1"/>
</dbReference>
<dbReference type="AlphaFoldDB" id="A0ABD2MPE0"/>
<dbReference type="Proteomes" id="UP001516400">
    <property type="component" value="Unassembled WGS sequence"/>
</dbReference>
<dbReference type="SUPFAM" id="SSF50729">
    <property type="entry name" value="PH domain-like"/>
    <property type="match status" value="1"/>
</dbReference>
<reference evidence="3 4" key="1">
    <citation type="journal article" date="2021" name="BMC Biol.">
        <title>Horizontally acquired antibacterial genes associated with adaptive radiation of ladybird beetles.</title>
        <authorList>
            <person name="Li H.S."/>
            <person name="Tang X.F."/>
            <person name="Huang Y.H."/>
            <person name="Xu Z.Y."/>
            <person name="Chen M.L."/>
            <person name="Du X.Y."/>
            <person name="Qiu B.Y."/>
            <person name="Chen P.T."/>
            <person name="Zhang W."/>
            <person name="Slipinski A."/>
            <person name="Escalona H.E."/>
            <person name="Waterhouse R.M."/>
            <person name="Zwick A."/>
            <person name="Pang H."/>
        </authorList>
    </citation>
    <scope>NUCLEOTIDE SEQUENCE [LARGE SCALE GENOMIC DNA]</scope>
    <source>
        <strain evidence="3">SYSU2018</strain>
    </source>
</reference>
<evidence type="ECO:0000256" key="1">
    <source>
        <dbReference type="SAM" id="MobiDB-lite"/>
    </source>
</evidence>
<dbReference type="EMBL" id="JABFTP020000021">
    <property type="protein sequence ID" value="KAL3268232.1"/>
    <property type="molecule type" value="Genomic_DNA"/>
</dbReference>
<dbReference type="SMART" id="SM00233">
    <property type="entry name" value="PH"/>
    <property type="match status" value="1"/>
</dbReference>
<protein>
    <recommendedName>
        <fullName evidence="2">PH domain-containing protein</fullName>
    </recommendedName>
</protein>
<dbReference type="Pfam" id="PF08174">
    <property type="entry name" value="Anillin"/>
    <property type="match status" value="1"/>
</dbReference>
<evidence type="ECO:0000313" key="4">
    <source>
        <dbReference type="Proteomes" id="UP001516400"/>
    </source>
</evidence>
<dbReference type="InterPro" id="IPR051364">
    <property type="entry name" value="Cytokinesis/Rho-signaling"/>
</dbReference>
<feature type="domain" description="PH" evidence="2">
    <location>
        <begin position="559"/>
        <end position="667"/>
    </location>
</feature>
<feature type="region of interest" description="Disordered" evidence="1">
    <location>
        <begin position="172"/>
        <end position="196"/>
    </location>
</feature>
<dbReference type="PANTHER" id="PTHR21538:SF23">
    <property type="entry name" value="ANILLIN"/>
    <property type="match status" value="1"/>
</dbReference>
<evidence type="ECO:0000313" key="3">
    <source>
        <dbReference type="EMBL" id="KAL3268232.1"/>
    </source>
</evidence>
<dbReference type="InterPro" id="IPR012966">
    <property type="entry name" value="AHD"/>
</dbReference>
<dbReference type="InterPro" id="IPR011993">
    <property type="entry name" value="PH-like_dom_sf"/>
</dbReference>